<evidence type="ECO:0008006" key="4">
    <source>
        <dbReference type="Google" id="ProtNLM"/>
    </source>
</evidence>
<dbReference type="AlphaFoldDB" id="A0AA36DTR7"/>
<feature type="region of interest" description="Disordered" evidence="1">
    <location>
        <begin position="364"/>
        <end position="404"/>
    </location>
</feature>
<feature type="compositionally biased region" description="Basic and acidic residues" evidence="1">
    <location>
        <begin position="46"/>
        <end position="69"/>
    </location>
</feature>
<reference evidence="2" key="1">
    <citation type="submission" date="2023-07" db="EMBL/GenBank/DDBJ databases">
        <authorList>
            <consortium name="CYATHOMIX"/>
        </authorList>
    </citation>
    <scope>NUCLEOTIDE SEQUENCE</scope>
    <source>
        <strain evidence="2">N/A</strain>
    </source>
</reference>
<accession>A0AA36DTR7</accession>
<gene>
    <name evidence="2" type="ORF">CYNAS_LOCUS5251</name>
</gene>
<comment type="caution">
    <text evidence="2">The sequence shown here is derived from an EMBL/GenBank/DDBJ whole genome shotgun (WGS) entry which is preliminary data.</text>
</comment>
<dbReference type="EMBL" id="CATQJL010000112">
    <property type="protein sequence ID" value="CAJ0593268.1"/>
    <property type="molecule type" value="Genomic_DNA"/>
</dbReference>
<keyword evidence="3" id="KW-1185">Reference proteome</keyword>
<evidence type="ECO:0000313" key="3">
    <source>
        <dbReference type="Proteomes" id="UP001176961"/>
    </source>
</evidence>
<evidence type="ECO:0000256" key="1">
    <source>
        <dbReference type="SAM" id="MobiDB-lite"/>
    </source>
</evidence>
<feature type="compositionally biased region" description="Basic and acidic residues" evidence="1">
    <location>
        <begin position="369"/>
        <end position="379"/>
    </location>
</feature>
<feature type="region of interest" description="Disordered" evidence="1">
    <location>
        <begin position="1"/>
        <end position="31"/>
    </location>
</feature>
<protein>
    <recommendedName>
        <fullName evidence="4">Regulatory protein zeste</fullName>
    </recommendedName>
</protein>
<evidence type="ECO:0000313" key="2">
    <source>
        <dbReference type="EMBL" id="CAJ0593268.1"/>
    </source>
</evidence>
<name>A0AA36DTR7_CYLNA</name>
<feature type="compositionally biased region" description="Basic residues" evidence="1">
    <location>
        <begin position="394"/>
        <end position="404"/>
    </location>
</feature>
<proteinExistence type="predicted"/>
<sequence>MSDVLPGAQRHGHVGAASLGEQRMSRGCSELRRQLTGDAAAREWRERALPAEVPASREARQRAGRKGADGRGGPVVFAPAEGRGATICPHFCPFVLVVAKTALVRSAIDVRTLPAYIATSSGMTEDLKLAVDPHNVSPNASEASSSTHKDDHCVSRMTEDHTVVICEEVLKRREILLDMCSTRETEINRKRAEAWDEVHMATMKRCQRNLRLEQIKRVWRHQKNRVRHILNLEKLTSDVEVTLEDVIAARKGFMTDYEIAIARAYLDVPPRSHSPGNRRLEELDLSFRKRAATSPSLRIDDSVSSVLDRIAAECAEAQTNSQTDSQCSPLPAVKTEPSVQQNGIQNCQDCNNLFDIHRLLTSMGPTTSARDKTGSKPENFDSDDSSCTSEHARPAKRKRSSRRRSSILEEQFEMIKAQRIAFEEQARMYQSMRSFIEESTRTIRDLAGRVIADRASAIDSSPSESNLEFTPNSHA</sequence>
<organism evidence="2 3">
    <name type="scientific">Cylicocyclus nassatus</name>
    <name type="common">Nematode worm</name>
    <dbReference type="NCBI Taxonomy" id="53992"/>
    <lineage>
        <taxon>Eukaryota</taxon>
        <taxon>Metazoa</taxon>
        <taxon>Ecdysozoa</taxon>
        <taxon>Nematoda</taxon>
        <taxon>Chromadorea</taxon>
        <taxon>Rhabditida</taxon>
        <taxon>Rhabditina</taxon>
        <taxon>Rhabditomorpha</taxon>
        <taxon>Strongyloidea</taxon>
        <taxon>Strongylidae</taxon>
        <taxon>Cylicocyclus</taxon>
    </lineage>
</organism>
<feature type="region of interest" description="Disordered" evidence="1">
    <location>
        <begin position="46"/>
        <end position="73"/>
    </location>
</feature>
<dbReference type="Proteomes" id="UP001176961">
    <property type="component" value="Unassembled WGS sequence"/>
</dbReference>